<reference evidence="2" key="2">
    <citation type="journal article" date="2024" name="Plant">
        <title>Genomic evolution and insights into agronomic trait innovations of Sesamum species.</title>
        <authorList>
            <person name="Miao H."/>
            <person name="Wang L."/>
            <person name="Qu L."/>
            <person name="Liu H."/>
            <person name="Sun Y."/>
            <person name="Le M."/>
            <person name="Wang Q."/>
            <person name="Wei S."/>
            <person name="Zheng Y."/>
            <person name="Lin W."/>
            <person name="Duan Y."/>
            <person name="Cao H."/>
            <person name="Xiong S."/>
            <person name="Wang X."/>
            <person name="Wei L."/>
            <person name="Li C."/>
            <person name="Ma Q."/>
            <person name="Ju M."/>
            <person name="Zhao R."/>
            <person name="Li G."/>
            <person name="Mu C."/>
            <person name="Tian Q."/>
            <person name="Mei H."/>
            <person name="Zhang T."/>
            <person name="Gao T."/>
            <person name="Zhang H."/>
        </authorList>
    </citation>
    <scope>NUCLEOTIDE SEQUENCE</scope>
    <source>
        <strain evidence="2">KEN1</strain>
    </source>
</reference>
<comment type="caution">
    <text evidence="2">The sequence shown here is derived from an EMBL/GenBank/DDBJ whole genome shotgun (WGS) entry which is preliminary data.</text>
</comment>
<sequence length="86" mass="9257">MIIGKGRIPPTSLGEEEKAELWSASPLAEGPSLGVGQMASLRLLEAPGRYWPAVSLGTGRGRRPTRHYCRRSWSFLAAPRATLGAP</sequence>
<accession>A0AAW2X621</accession>
<dbReference type="AlphaFoldDB" id="A0AAW2X621"/>
<reference evidence="2" key="1">
    <citation type="submission" date="2020-06" db="EMBL/GenBank/DDBJ databases">
        <authorList>
            <person name="Li T."/>
            <person name="Hu X."/>
            <person name="Zhang T."/>
            <person name="Song X."/>
            <person name="Zhang H."/>
            <person name="Dai N."/>
            <person name="Sheng W."/>
            <person name="Hou X."/>
            <person name="Wei L."/>
        </authorList>
    </citation>
    <scope>NUCLEOTIDE SEQUENCE</scope>
    <source>
        <strain evidence="2">KEN1</strain>
        <tissue evidence="2">Leaf</tissue>
    </source>
</reference>
<evidence type="ECO:0000256" key="1">
    <source>
        <dbReference type="SAM" id="MobiDB-lite"/>
    </source>
</evidence>
<dbReference type="EMBL" id="JACGWN010000005">
    <property type="protein sequence ID" value="KAL0449304.1"/>
    <property type="molecule type" value="Genomic_DNA"/>
</dbReference>
<protein>
    <submittedName>
        <fullName evidence="2">Uncharacterized protein</fullName>
    </submittedName>
</protein>
<organism evidence="2">
    <name type="scientific">Sesamum latifolium</name>
    <dbReference type="NCBI Taxonomy" id="2727402"/>
    <lineage>
        <taxon>Eukaryota</taxon>
        <taxon>Viridiplantae</taxon>
        <taxon>Streptophyta</taxon>
        <taxon>Embryophyta</taxon>
        <taxon>Tracheophyta</taxon>
        <taxon>Spermatophyta</taxon>
        <taxon>Magnoliopsida</taxon>
        <taxon>eudicotyledons</taxon>
        <taxon>Gunneridae</taxon>
        <taxon>Pentapetalae</taxon>
        <taxon>asterids</taxon>
        <taxon>lamiids</taxon>
        <taxon>Lamiales</taxon>
        <taxon>Pedaliaceae</taxon>
        <taxon>Sesamum</taxon>
    </lineage>
</organism>
<evidence type="ECO:0000313" key="2">
    <source>
        <dbReference type="EMBL" id="KAL0449304.1"/>
    </source>
</evidence>
<gene>
    <name evidence="2" type="ORF">Slati_1486800</name>
</gene>
<name>A0AAW2X621_9LAMI</name>
<proteinExistence type="predicted"/>
<feature type="region of interest" description="Disordered" evidence="1">
    <location>
        <begin position="1"/>
        <end position="20"/>
    </location>
</feature>